<dbReference type="Proteomes" id="UP000615234">
    <property type="component" value="Unassembled WGS sequence"/>
</dbReference>
<comment type="caution">
    <text evidence="8">The sequence shown here is derived from an EMBL/GenBank/DDBJ whole genome shotgun (WGS) entry which is preliminary data.</text>
</comment>
<keyword evidence="5" id="KW-0328">Glycosyltransferase</keyword>
<dbReference type="InterPro" id="IPR006048">
    <property type="entry name" value="A-amylase/branching_C"/>
</dbReference>
<reference evidence="8 9" key="1">
    <citation type="submission" date="2020-08" db="EMBL/GenBank/DDBJ databases">
        <title>Genome public.</title>
        <authorList>
            <person name="Liu C."/>
            <person name="Sun Q."/>
        </authorList>
    </citation>
    <scope>NUCLEOTIDE SEQUENCE [LARGE SCALE GENOMIC DNA]</scope>
    <source>
        <strain evidence="8 9">NSJ-10</strain>
    </source>
</reference>
<dbReference type="RefSeq" id="WP_118484503.1">
    <property type="nucleotide sequence ID" value="NZ_JACOOX010000004.1"/>
</dbReference>
<dbReference type="Pfam" id="PF02922">
    <property type="entry name" value="CBM_48"/>
    <property type="match status" value="1"/>
</dbReference>
<dbReference type="GO" id="GO:0005829">
    <property type="term" value="C:cytosol"/>
    <property type="evidence" value="ECO:0007669"/>
    <property type="project" value="TreeGrafter"/>
</dbReference>
<dbReference type="CDD" id="cd02855">
    <property type="entry name" value="E_set_GBE_prok_N"/>
    <property type="match status" value="1"/>
</dbReference>
<evidence type="ECO:0000256" key="2">
    <source>
        <dbReference type="ARBA" id="ARBA00002953"/>
    </source>
</evidence>
<dbReference type="InterPro" id="IPR013783">
    <property type="entry name" value="Ig-like_fold"/>
</dbReference>
<dbReference type="Gene3D" id="2.60.40.1180">
    <property type="entry name" value="Golgi alpha-mannosidase II"/>
    <property type="match status" value="1"/>
</dbReference>
<dbReference type="InterPro" id="IPR044143">
    <property type="entry name" value="GlgB_N_E_set_prok"/>
</dbReference>
<dbReference type="EMBL" id="JACOOX010000004">
    <property type="protein sequence ID" value="MBC5662763.1"/>
    <property type="molecule type" value="Genomic_DNA"/>
</dbReference>
<dbReference type="AlphaFoldDB" id="A0A8I0APS7"/>
<dbReference type="Pfam" id="PF02806">
    <property type="entry name" value="Alpha-amylase_C"/>
    <property type="match status" value="1"/>
</dbReference>
<dbReference type="GO" id="GO:0004553">
    <property type="term" value="F:hydrolase activity, hydrolyzing O-glycosyl compounds"/>
    <property type="evidence" value="ECO:0007669"/>
    <property type="project" value="InterPro"/>
</dbReference>
<feature type="domain" description="Glycosyl hydrolase family 13 catalytic" evidence="7">
    <location>
        <begin position="267"/>
        <end position="531"/>
    </location>
</feature>
<evidence type="ECO:0000313" key="8">
    <source>
        <dbReference type="EMBL" id="MBC5662763.1"/>
    </source>
</evidence>
<dbReference type="InterPro" id="IPR006047">
    <property type="entry name" value="GH13_cat_dom"/>
</dbReference>
<dbReference type="GO" id="GO:0043169">
    <property type="term" value="F:cation binding"/>
    <property type="evidence" value="ECO:0007669"/>
    <property type="project" value="InterPro"/>
</dbReference>
<comment type="function">
    <text evidence="2">Catalyzes the formation of the alpha-1,6-glucosidic linkages in glycogen by scission of a 1,4-alpha-linked oligosaccharide from growing alpha-1,4-glucan chains and the subsequent attachment of the oligosaccharide to the alpha-1,6 position.</text>
</comment>
<dbReference type="SUPFAM" id="SSF51445">
    <property type="entry name" value="(Trans)glycosidases"/>
    <property type="match status" value="1"/>
</dbReference>
<dbReference type="Gene3D" id="3.20.20.80">
    <property type="entry name" value="Glycosidases"/>
    <property type="match status" value="2"/>
</dbReference>
<evidence type="ECO:0000313" key="9">
    <source>
        <dbReference type="Proteomes" id="UP000615234"/>
    </source>
</evidence>
<proteinExistence type="inferred from homology"/>
<dbReference type="PIRSF" id="PIRSF000463">
    <property type="entry name" value="GlgB"/>
    <property type="match status" value="1"/>
</dbReference>
<dbReference type="Pfam" id="PF22019">
    <property type="entry name" value="GlgB_N"/>
    <property type="match status" value="1"/>
</dbReference>
<evidence type="ECO:0000259" key="7">
    <source>
        <dbReference type="SMART" id="SM00642"/>
    </source>
</evidence>
<sequence length="637" mass="72535">MTKNTEIFVLNQDEVMAITGARHGNPHHILGMHACLADVYVNAFLPDAAEVYVVDEKDQTEYPMHVEYADGFFTVKIENRQPFAYLLKIVRKVWDADGEEADEVSLIKDAYSFSYSADLEKVMQVVNGEDDVESGFRIKELFGARKLNFDGTEGVAFCIQVPGCVRASVVGDFNNWDGRVNQMRKIEYTDLFELFIPYDINQTRYKFEVLYENGETDIFSDPYATAFEPVPGNASLFIELTYEWMDAAYMTERKKKNISMEPVNIYEVHMQTFKTDKDGERLSYQAFAKEIAAYVKSMKYNYIELMPIMEYSGEDTWGYDTTGIYAPTSRFGSPTDFMAMVDYLHAKGIGVILDMVPVMDIDCMTYWLEAYHLDGIRLDNKELIRSFRKVTGDRYADVMVDLTWNTTGVSKLTEYMKTAPDRRENFVDYVSSVTGFISEHQEVSALSHDQVAYGQGSFIEKMPGGYEDKYADLRIFYGLNMFLPGKKLMFMGQEIGMFGGFDGYHVIDWSVLEFEANKYLQKYVKDLNALYLAEPAFYEADKLPFVFAGEQEPHTVCFTRTDSKGSVCYVAANFGTSDQKSYVLQTGAPGTYKEIFSSDAAKYGGEGNNNRQQKVTKDGDIEIVLPALSITVFKKVK</sequence>
<evidence type="ECO:0000256" key="6">
    <source>
        <dbReference type="ARBA" id="ARBA00022679"/>
    </source>
</evidence>
<evidence type="ECO:0000256" key="3">
    <source>
        <dbReference type="ARBA" id="ARBA00009000"/>
    </source>
</evidence>
<name>A0A8I0APS7_9FIRM</name>
<dbReference type="InterPro" id="IPR014756">
    <property type="entry name" value="Ig_E-set"/>
</dbReference>
<dbReference type="GO" id="GO:0005978">
    <property type="term" value="P:glycogen biosynthetic process"/>
    <property type="evidence" value="ECO:0007669"/>
    <property type="project" value="InterPro"/>
</dbReference>
<dbReference type="InterPro" id="IPR017853">
    <property type="entry name" value="GH"/>
</dbReference>
<organism evidence="8 9">
    <name type="scientific">Coprococcus hominis</name>
    <name type="common">ex Liu et al. 2022</name>
    <dbReference type="NCBI Taxonomy" id="2763039"/>
    <lineage>
        <taxon>Bacteria</taxon>
        <taxon>Bacillati</taxon>
        <taxon>Bacillota</taxon>
        <taxon>Clostridia</taxon>
        <taxon>Lachnospirales</taxon>
        <taxon>Lachnospiraceae</taxon>
        <taxon>Coprococcus</taxon>
    </lineage>
</organism>
<comment type="similarity">
    <text evidence="3">Belongs to the glycosyl hydrolase 13 family. GlgB subfamily.</text>
</comment>
<dbReference type="InterPro" id="IPR004193">
    <property type="entry name" value="Glyco_hydro_13_N"/>
</dbReference>
<dbReference type="PANTHER" id="PTHR43651:SF3">
    <property type="entry name" value="1,4-ALPHA-GLUCAN-BRANCHING ENZYME"/>
    <property type="match status" value="1"/>
</dbReference>
<protein>
    <recommendedName>
        <fullName evidence="4">1,4-alpha-glucan branching enzyme</fullName>
        <ecNumber evidence="4">2.4.1.18</ecNumber>
    </recommendedName>
</protein>
<dbReference type="InterPro" id="IPR013780">
    <property type="entry name" value="Glyco_hydro_b"/>
</dbReference>
<accession>A0A8I0APS7</accession>
<dbReference type="SUPFAM" id="SSF81296">
    <property type="entry name" value="E set domains"/>
    <property type="match status" value="2"/>
</dbReference>
<dbReference type="SMART" id="SM00642">
    <property type="entry name" value="Aamy"/>
    <property type="match status" value="1"/>
</dbReference>
<evidence type="ECO:0000256" key="4">
    <source>
        <dbReference type="ARBA" id="ARBA00012541"/>
    </source>
</evidence>
<keyword evidence="6" id="KW-0808">Transferase</keyword>
<dbReference type="PANTHER" id="PTHR43651">
    <property type="entry name" value="1,4-ALPHA-GLUCAN-BRANCHING ENZYME"/>
    <property type="match status" value="1"/>
</dbReference>
<evidence type="ECO:0000256" key="5">
    <source>
        <dbReference type="ARBA" id="ARBA00022676"/>
    </source>
</evidence>
<dbReference type="Gene3D" id="2.60.40.10">
    <property type="entry name" value="Immunoglobulins"/>
    <property type="match status" value="2"/>
</dbReference>
<evidence type="ECO:0000256" key="1">
    <source>
        <dbReference type="ARBA" id="ARBA00000826"/>
    </source>
</evidence>
<dbReference type="EC" id="2.4.1.18" evidence="4"/>
<dbReference type="InterPro" id="IPR054169">
    <property type="entry name" value="GlgB_N"/>
</dbReference>
<dbReference type="Pfam" id="PF00128">
    <property type="entry name" value="Alpha-amylase"/>
    <property type="match status" value="1"/>
</dbReference>
<dbReference type="InterPro" id="IPR037439">
    <property type="entry name" value="Branching_enzy"/>
</dbReference>
<comment type="catalytic activity">
    <reaction evidence="1">
        <text>Transfers a segment of a (1-&gt;4)-alpha-D-glucan chain to a primary hydroxy group in a similar glucan chain.</text>
        <dbReference type="EC" id="2.4.1.18"/>
    </reaction>
</comment>
<gene>
    <name evidence="8" type="ORF">H8S09_07650</name>
</gene>
<dbReference type="SUPFAM" id="SSF51011">
    <property type="entry name" value="Glycosyl hydrolase domain"/>
    <property type="match status" value="1"/>
</dbReference>
<keyword evidence="9" id="KW-1185">Reference proteome</keyword>
<dbReference type="GO" id="GO:0003844">
    <property type="term" value="F:1,4-alpha-glucan branching enzyme activity"/>
    <property type="evidence" value="ECO:0007669"/>
    <property type="project" value="UniProtKB-EC"/>
</dbReference>